<dbReference type="Pfam" id="PF03403">
    <property type="entry name" value="PAF-AH_p_II"/>
    <property type="match status" value="1"/>
</dbReference>
<dbReference type="EMBL" id="JASJQH010008387">
    <property type="protein sequence ID" value="KAK9693059.1"/>
    <property type="molecule type" value="Genomic_DNA"/>
</dbReference>
<feature type="signal peptide" evidence="5">
    <location>
        <begin position="1"/>
        <end position="25"/>
    </location>
</feature>
<sequence length="374" mass="41142">MMNIKVLTAIALYTASITLIHGASSKVTLPSLSGKFKVGTVKMHLIDNSRVDPYALDSRKRALMVQLFYPTKNTDRCPVSPYMPTVTGQFESQLYGLPNNTLESIQTWAHLGAPIAHSNPPIVLFSPGLGVTRYLYTALLSDLASRGYLVAAIDHPYDADIVEFPNGELVTGTIRGDMTPEEASNAVDVRAQDVSFILDQLKSLEIKKQVPALSKKLDVRRVVMFGHSFGGAAAATSMLKDTRIVAGADLDGSLWGSVVDKGLDRPFLLMGPTQSNLSSDPSWAKIWPNLRSWRLLLKLADSEHLTFSDLPVLVNILNLTNPALDPLIGSINGLKVLEIQRTYISAFLDRIFRETDNPILQRPDSRFPEITLEN</sequence>
<dbReference type="Proteomes" id="UP001479436">
    <property type="component" value="Unassembled WGS sequence"/>
</dbReference>
<dbReference type="InterPro" id="IPR029058">
    <property type="entry name" value="AB_hydrolase_fold"/>
</dbReference>
<evidence type="ECO:0000313" key="6">
    <source>
        <dbReference type="EMBL" id="KAK9693059.1"/>
    </source>
</evidence>
<accession>A0ABR2VPY2</accession>
<dbReference type="Gene3D" id="3.40.50.1820">
    <property type="entry name" value="alpha/beta hydrolase"/>
    <property type="match status" value="1"/>
</dbReference>
<comment type="caution">
    <text evidence="6">The sequence shown here is derived from an EMBL/GenBank/DDBJ whole genome shotgun (WGS) entry which is preliminary data.</text>
</comment>
<evidence type="ECO:0000256" key="1">
    <source>
        <dbReference type="ARBA" id="ARBA00013201"/>
    </source>
</evidence>
<keyword evidence="3" id="KW-0442">Lipid degradation</keyword>
<reference evidence="6 7" key="1">
    <citation type="submission" date="2023-04" db="EMBL/GenBank/DDBJ databases">
        <title>Genome of Basidiobolus ranarum AG-B5.</title>
        <authorList>
            <person name="Stajich J.E."/>
            <person name="Carter-House D."/>
            <person name="Gryganskyi A."/>
        </authorList>
    </citation>
    <scope>NUCLEOTIDE SEQUENCE [LARGE SCALE GENOMIC DNA]</scope>
    <source>
        <strain evidence="6 7">AG-B5</strain>
    </source>
</reference>
<organism evidence="6 7">
    <name type="scientific">Basidiobolus ranarum</name>
    <dbReference type="NCBI Taxonomy" id="34480"/>
    <lineage>
        <taxon>Eukaryota</taxon>
        <taxon>Fungi</taxon>
        <taxon>Fungi incertae sedis</taxon>
        <taxon>Zoopagomycota</taxon>
        <taxon>Entomophthoromycotina</taxon>
        <taxon>Basidiobolomycetes</taxon>
        <taxon>Basidiobolales</taxon>
        <taxon>Basidiobolaceae</taxon>
        <taxon>Basidiobolus</taxon>
    </lineage>
</organism>
<dbReference type="PANTHER" id="PTHR10272:SF14">
    <property type="entry name" value="PAF ACETYLHYDROLASE FAMILY PROTEIN"/>
    <property type="match status" value="1"/>
</dbReference>
<dbReference type="PANTHER" id="PTHR10272">
    <property type="entry name" value="PLATELET-ACTIVATING FACTOR ACETYLHYDROLASE"/>
    <property type="match status" value="1"/>
</dbReference>
<name>A0ABR2VPY2_9FUNG</name>
<dbReference type="SUPFAM" id="SSF53474">
    <property type="entry name" value="alpha/beta-Hydrolases"/>
    <property type="match status" value="1"/>
</dbReference>
<keyword evidence="4" id="KW-0443">Lipid metabolism</keyword>
<dbReference type="EC" id="3.1.1.47" evidence="1"/>
<gene>
    <name evidence="6" type="ORF">K7432_014084</name>
</gene>
<proteinExistence type="predicted"/>
<evidence type="ECO:0000256" key="2">
    <source>
        <dbReference type="ARBA" id="ARBA00022801"/>
    </source>
</evidence>
<evidence type="ECO:0000313" key="7">
    <source>
        <dbReference type="Proteomes" id="UP001479436"/>
    </source>
</evidence>
<keyword evidence="5" id="KW-0732">Signal</keyword>
<evidence type="ECO:0000256" key="5">
    <source>
        <dbReference type="SAM" id="SignalP"/>
    </source>
</evidence>
<feature type="chain" id="PRO_5045438571" description="1-alkyl-2-acetylglycerophosphocholine esterase" evidence="5">
    <location>
        <begin position="26"/>
        <end position="374"/>
    </location>
</feature>
<keyword evidence="2" id="KW-0378">Hydrolase</keyword>
<evidence type="ECO:0000256" key="4">
    <source>
        <dbReference type="ARBA" id="ARBA00023098"/>
    </source>
</evidence>
<evidence type="ECO:0000256" key="3">
    <source>
        <dbReference type="ARBA" id="ARBA00022963"/>
    </source>
</evidence>
<keyword evidence="7" id="KW-1185">Reference proteome</keyword>
<protein>
    <recommendedName>
        <fullName evidence="1">1-alkyl-2-acetylglycerophosphocholine esterase</fullName>
        <ecNumber evidence="1">3.1.1.47</ecNumber>
    </recommendedName>
</protein>